<organism evidence="2 3">
    <name type="scientific">Perkinsus chesapeaki</name>
    <name type="common">Clam parasite</name>
    <name type="synonym">Perkinsus andrewsi</name>
    <dbReference type="NCBI Taxonomy" id="330153"/>
    <lineage>
        <taxon>Eukaryota</taxon>
        <taxon>Sar</taxon>
        <taxon>Alveolata</taxon>
        <taxon>Perkinsozoa</taxon>
        <taxon>Perkinsea</taxon>
        <taxon>Perkinsida</taxon>
        <taxon>Perkinsidae</taxon>
        <taxon>Perkinsus</taxon>
    </lineage>
</organism>
<evidence type="ECO:0000313" key="2">
    <source>
        <dbReference type="EMBL" id="KAF4676685.1"/>
    </source>
</evidence>
<name>A0A7J6MYK2_PERCH</name>
<reference evidence="2 3" key="1">
    <citation type="submission" date="2020-04" db="EMBL/GenBank/DDBJ databases">
        <title>Perkinsus chesapeaki whole genome sequence.</title>
        <authorList>
            <person name="Bogema D.R."/>
        </authorList>
    </citation>
    <scope>NUCLEOTIDE SEQUENCE [LARGE SCALE GENOMIC DNA]</scope>
    <source>
        <strain evidence="2">ATCC PRA-425</strain>
    </source>
</reference>
<gene>
    <name evidence="2" type="ORF">FOL47_005636</name>
</gene>
<evidence type="ECO:0000256" key="1">
    <source>
        <dbReference type="SAM" id="SignalP"/>
    </source>
</evidence>
<protein>
    <submittedName>
        <fullName evidence="2">Uncharacterized protein</fullName>
    </submittedName>
</protein>
<evidence type="ECO:0000313" key="3">
    <source>
        <dbReference type="Proteomes" id="UP000591131"/>
    </source>
</evidence>
<keyword evidence="1" id="KW-0732">Signal</keyword>
<accession>A0A7J6MYK2</accession>
<proteinExistence type="predicted"/>
<keyword evidence="3" id="KW-1185">Reference proteome</keyword>
<dbReference type="Proteomes" id="UP000591131">
    <property type="component" value="Unassembled WGS sequence"/>
</dbReference>
<feature type="signal peptide" evidence="1">
    <location>
        <begin position="1"/>
        <end position="18"/>
    </location>
</feature>
<sequence length="288" mass="32827">MTVFPYTSLLSLLLVAQAYRLSEQELLYSRVGNAEYVFIPNIPVPINRVNEAKRIGMSKIQKFRNEIKIEGKKEHNVDVSDFVIFHQDSDYIKNITHPKILRLEDGMTMEFNAKWHPISNCFEDVELVIPEDSSQTSERSEPVSLPFQEEMNEICKTGFSALKPSSGLLVSDGHYVGSRNDVTIDLKFMNNKVGSVGVAGDRSGVVYQPLCSGILAMAYAPLTRMILKKVKERGVLDRMLHARASDERFLCDARHIRRHIPWQQLTLWNHGLPDSFKVPTVSRLEHLE</sequence>
<dbReference type="AlphaFoldDB" id="A0A7J6MYK2"/>
<comment type="caution">
    <text evidence="2">The sequence shown here is derived from an EMBL/GenBank/DDBJ whole genome shotgun (WGS) entry which is preliminary data.</text>
</comment>
<feature type="chain" id="PRO_5029859331" evidence="1">
    <location>
        <begin position="19"/>
        <end position="288"/>
    </location>
</feature>
<dbReference type="OrthoDB" id="10267613at2759"/>
<dbReference type="EMBL" id="JAAPAO010000031">
    <property type="protein sequence ID" value="KAF4676685.1"/>
    <property type="molecule type" value="Genomic_DNA"/>
</dbReference>